<dbReference type="SUPFAM" id="SSF46934">
    <property type="entry name" value="UBA-like"/>
    <property type="match status" value="3"/>
</dbReference>
<feature type="domain" description="UBA" evidence="2">
    <location>
        <begin position="485"/>
        <end position="525"/>
    </location>
</feature>
<sequence length="598" mass="67569">MESNLEREDLLIKLRSKLNEDKIKLWESPFISTGGDLSQSLQELANKYASDLKIDVNIVVDGLIELQQHSVERSKANEEFKETGCATLRIKVTGKEKSIFNVMKRLNVMGSELIDAVAEVLNVDNARLKLIFNGKVIRPTPSLKEQGVKNGIQVMALVMADNPEDVKREDDMYMQMKGTLEDASLLAECNDDIGYDSYMDLEDQTGKKIDLPMSERRSLFLGLVLHERGRTCIKKKEYSLALVLMLEADRQLSECRAQILNSVDNYGVLQLDIAWCYLCLRSLQAANDASARLARAEVAFANSYGPDHQRLIALKGTDANERVLFMRLYLMQGIVAYHQNKRALAKELLSKAERELLGLRVDEASVQTLMELGWSKSQASAGLRACGGDVDRAHHYLDEKEAARKRNRDEREQRALGLCPDGSPVDRRLIEALQGMGYSRKLAILALRNANNNVTDAVRIIQEQPELLDDSDLSEDADSSADPVESDNQLLSELISMGFEKEAAQYVLRLSRNDLVKALDLLHDKIHTEECDPDNPSTSTDSPAMRKKQKKDEKRKKKDARESAIRRLKKTIRNEEEDYLSSTLSEEEHFLAQYKSML</sequence>
<dbReference type="Pfam" id="PF18037">
    <property type="entry name" value="Ubiquitin_5"/>
    <property type="match status" value="1"/>
</dbReference>
<dbReference type="AlphaFoldDB" id="A0AAV1J0R4"/>
<name>A0AAV1J0R4_9NEOP</name>
<dbReference type="SMART" id="SM00165">
    <property type="entry name" value="UBA"/>
    <property type="match status" value="3"/>
</dbReference>
<dbReference type="InterPro" id="IPR029071">
    <property type="entry name" value="Ubiquitin-like_domsf"/>
</dbReference>
<feature type="domain" description="Ubiquitin-like" evidence="3">
    <location>
        <begin position="86"/>
        <end position="163"/>
    </location>
</feature>
<dbReference type="Gene3D" id="1.10.8.10">
    <property type="entry name" value="DNA helicase RuvA subunit, C-terminal domain"/>
    <property type="match status" value="3"/>
</dbReference>
<feature type="compositionally biased region" description="Basic residues" evidence="1">
    <location>
        <begin position="545"/>
        <end position="558"/>
    </location>
</feature>
<reference evidence="4 5" key="1">
    <citation type="submission" date="2023-11" db="EMBL/GenBank/DDBJ databases">
        <authorList>
            <person name="Okamura Y."/>
        </authorList>
    </citation>
    <scope>NUCLEOTIDE SEQUENCE [LARGE SCALE GENOMIC DNA]</scope>
</reference>
<dbReference type="PANTHER" id="PTHR12948">
    <property type="entry name" value="NEDD8 ULTIMATE BUSTER-1 BS4 PROTEIN"/>
    <property type="match status" value="1"/>
</dbReference>
<dbReference type="CDD" id="cd17062">
    <property type="entry name" value="Ubl_NUB1"/>
    <property type="match status" value="1"/>
</dbReference>
<evidence type="ECO:0000313" key="5">
    <source>
        <dbReference type="Proteomes" id="UP001497472"/>
    </source>
</evidence>
<evidence type="ECO:0000256" key="1">
    <source>
        <dbReference type="SAM" id="MobiDB-lite"/>
    </source>
</evidence>
<dbReference type="CDD" id="cd14291">
    <property type="entry name" value="UBA1_NUB1_like"/>
    <property type="match status" value="1"/>
</dbReference>
<dbReference type="GO" id="GO:2000058">
    <property type="term" value="P:regulation of ubiquitin-dependent protein catabolic process"/>
    <property type="evidence" value="ECO:0007669"/>
    <property type="project" value="TreeGrafter"/>
</dbReference>
<dbReference type="InterPro" id="IPR000626">
    <property type="entry name" value="Ubiquitin-like_dom"/>
</dbReference>
<dbReference type="InterPro" id="IPR009060">
    <property type="entry name" value="UBA-like_sf"/>
</dbReference>
<feature type="region of interest" description="Disordered" evidence="1">
    <location>
        <begin position="528"/>
        <end position="569"/>
    </location>
</feature>
<dbReference type="Gene3D" id="3.10.20.90">
    <property type="entry name" value="Phosphatidylinositol 3-kinase Catalytic Subunit, Chain A, domain 1"/>
    <property type="match status" value="1"/>
</dbReference>
<evidence type="ECO:0008006" key="6">
    <source>
        <dbReference type="Google" id="ProtNLM"/>
    </source>
</evidence>
<dbReference type="PROSITE" id="PS50030">
    <property type="entry name" value="UBA"/>
    <property type="match status" value="3"/>
</dbReference>
<evidence type="ECO:0000259" key="3">
    <source>
        <dbReference type="PROSITE" id="PS50053"/>
    </source>
</evidence>
<organism evidence="4 5">
    <name type="scientific">Leptosia nina</name>
    <dbReference type="NCBI Taxonomy" id="320188"/>
    <lineage>
        <taxon>Eukaryota</taxon>
        <taxon>Metazoa</taxon>
        <taxon>Ecdysozoa</taxon>
        <taxon>Arthropoda</taxon>
        <taxon>Hexapoda</taxon>
        <taxon>Insecta</taxon>
        <taxon>Pterygota</taxon>
        <taxon>Neoptera</taxon>
        <taxon>Endopterygota</taxon>
        <taxon>Lepidoptera</taxon>
        <taxon>Glossata</taxon>
        <taxon>Ditrysia</taxon>
        <taxon>Papilionoidea</taxon>
        <taxon>Pieridae</taxon>
        <taxon>Pierinae</taxon>
        <taxon>Leptosia</taxon>
    </lineage>
</organism>
<keyword evidence="5" id="KW-1185">Reference proteome</keyword>
<dbReference type="PANTHER" id="PTHR12948:SF3">
    <property type="entry name" value="NEDD8 ULTIMATE BUSTER 1"/>
    <property type="match status" value="1"/>
</dbReference>
<proteinExistence type="predicted"/>
<evidence type="ECO:0000259" key="2">
    <source>
        <dbReference type="PROSITE" id="PS50030"/>
    </source>
</evidence>
<dbReference type="Proteomes" id="UP001497472">
    <property type="component" value="Unassembled WGS sequence"/>
</dbReference>
<accession>A0AAV1J0R4</accession>
<dbReference type="EMBL" id="CAVLEF010000003">
    <property type="protein sequence ID" value="CAK1542443.1"/>
    <property type="molecule type" value="Genomic_DNA"/>
</dbReference>
<feature type="domain" description="UBA" evidence="2">
    <location>
        <begin position="424"/>
        <end position="464"/>
    </location>
</feature>
<dbReference type="Pfam" id="PF00627">
    <property type="entry name" value="UBA"/>
    <property type="match status" value="3"/>
</dbReference>
<evidence type="ECO:0000313" key="4">
    <source>
        <dbReference type="EMBL" id="CAK1542443.1"/>
    </source>
</evidence>
<dbReference type="InterPro" id="IPR015940">
    <property type="entry name" value="UBA"/>
</dbReference>
<feature type="domain" description="UBA" evidence="2">
    <location>
        <begin position="360"/>
        <end position="400"/>
    </location>
</feature>
<dbReference type="InterPro" id="IPR041207">
    <property type="entry name" value="NUB1_ubiquitin-like_dom"/>
</dbReference>
<dbReference type="PROSITE" id="PS50053">
    <property type="entry name" value="UBIQUITIN_2"/>
    <property type="match status" value="1"/>
</dbReference>
<gene>
    <name evidence="4" type="ORF">LNINA_LOCUS2339</name>
</gene>
<dbReference type="CDD" id="cd14270">
    <property type="entry name" value="UBA"/>
    <property type="match status" value="2"/>
</dbReference>
<dbReference type="InterPro" id="IPR039749">
    <property type="entry name" value="NUB1"/>
</dbReference>
<comment type="caution">
    <text evidence="4">The sequence shown here is derived from an EMBL/GenBank/DDBJ whole genome shotgun (WGS) entry which is preliminary data.</text>
</comment>
<dbReference type="SUPFAM" id="SSF54236">
    <property type="entry name" value="Ubiquitin-like"/>
    <property type="match status" value="1"/>
</dbReference>
<protein>
    <recommendedName>
        <fullName evidence="6">NEDD8 ultimate buster 1</fullName>
    </recommendedName>
</protein>